<dbReference type="SMART" id="SM00451">
    <property type="entry name" value="ZnF_U1"/>
    <property type="match status" value="3"/>
</dbReference>
<organism evidence="3 4">
    <name type="scientific">Caenorhabditis angaria</name>
    <dbReference type="NCBI Taxonomy" id="860376"/>
    <lineage>
        <taxon>Eukaryota</taxon>
        <taxon>Metazoa</taxon>
        <taxon>Ecdysozoa</taxon>
        <taxon>Nematoda</taxon>
        <taxon>Chromadorea</taxon>
        <taxon>Rhabditida</taxon>
        <taxon>Rhabditina</taxon>
        <taxon>Rhabditomorpha</taxon>
        <taxon>Rhabditoidea</taxon>
        <taxon>Rhabditidae</taxon>
        <taxon>Peloderinae</taxon>
        <taxon>Caenorhabditis</taxon>
    </lineage>
</organism>
<evidence type="ECO:0000313" key="3">
    <source>
        <dbReference type="EMBL" id="CAI5438672.1"/>
    </source>
</evidence>
<dbReference type="OrthoDB" id="8898434at2759"/>
<dbReference type="Pfam" id="PF20965">
    <property type="entry name" value="DZF_C"/>
    <property type="match status" value="1"/>
</dbReference>
<evidence type="ECO:0000313" key="4">
    <source>
        <dbReference type="Proteomes" id="UP001152747"/>
    </source>
</evidence>
<feature type="region of interest" description="Disordered" evidence="1">
    <location>
        <begin position="776"/>
        <end position="822"/>
    </location>
</feature>
<dbReference type="GO" id="GO:0008270">
    <property type="term" value="F:zinc ion binding"/>
    <property type="evidence" value="ECO:0007669"/>
    <property type="project" value="InterPro"/>
</dbReference>
<evidence type="ECO:0000259" key="2">
    <source>
        <dbReference type="PROSITE" id="PS51703"/>
    </source>
</evidence>
<dbReference type="GO" id="GO:0003727">
    <property type="term" value="F:single-stranded RNA binding"/>
    <property type="evidence" value="ECO:0007669"/>
    <property type="project" value="TreeGrafter"/>
</dbReference>
<dbReference type="Gene3D" id="1.10.1410.40">
    <property type="match status" value="1"/>
</dbReference>
<evidence type="ECO:0000256" key="1">
    <source>
        <dbReference type="SAM" id="MobiDB-lite"/>
    </source>
</evidence>
<dbReference type="SUPFAM" id="SSF57667">
    <property type="entry name" value="beta-beta-alpha zinc fingers"/>
    <property type="match status" value="3"/>
</dbReference>
<gene>
    <name evidence="3" type="ORF">CAMP_LOCUS1309</name>
</gene>
<reference evidence="3" key="1">
    <citation type="submission" date="2022-11" db="EMBL/GenBank/DDBJ databases">
        <authorList>
            <person name="Kikuchi T."/>
        </authorList>
    </citation>
    <scope>NUCLEOTIDE SEQUENCE</scope>
    <source>
        <strain evidence="3">PS1010</strain>
    </source>
</reference>
<dbReference type="InterPro" id="IPR013087">
    <property type="entry name" value="Znf_C2H2_type"/>
</dbReference>
<dbReference type="PANTHER" id="PTHR45762">
    <property type="entry name" value="ZINC FINGER RNA-BINDING PROTEIN"/>
    <property type="match status" value="1"/>
</dbReference>
<dbReference type="InterPro" id="IPR049401">
    <property type="entry name" value="DZF_dom_N"/>
</dbReference>
<dbReference type="Pfam" id="PF12874">
    <property type="entry name" value="zf-met"/>
    <property type="match status" value="3"/>
</dbReference>
<keyword evidence="4" id="KW-1185">Reference proteome</keyword>
<dbReference type="InterPro" id="IPR049402">
    <property type="entry name" value="DZF_dom_C"/>
</dbReference>
<dbReference type="InterPro" id="IPR003604">
    <property type="entry name" value="Matrin/U1-like-C_Znf_C2H2"/>
</dbReference>
<dbReference type="InterPro" id="IPR006561">
    <property type="entry name" value="DZF_dom"/>
</dbReference>
<proteinExistence type="predicted"/>
<dbReference type="GO" id="GO:0071011">
    <property type="term" value="C:precatalytic spliceosome"/>
    <property type="evidence" value="ECO:0007669"/>
    <property type="project" value="TreeGrafter"/>
</dbReference>
<protein>
    <recommendedName>
        <fullName evidence="2">DZF domain-containing protein</fullName>
    </recommendedName>
</protein>
<dbReference type="EMBL" id="CANHGI010000001">
    <property type="protein sequence ID" value="CAI5438672.1"/>
    <property type="molecule type" value="Genomic_DNA"/>
</dbReference>
<feature type="compositionally biased region" description="Acidic residues" evidence="1">
    <location>
        <begin position="798"/>
        <end position="822"/>
    </location>
</feature>
<dbReference type="GO" id="GO:0003725">
    <property type="term" value="F:double-stranded RNA binding"/>
    <property type="evidence" value="ECO:0007669"/>
    <property type="project" value="TreeGrafter"/>
</dbReference>
<dbReference type="SMART" id="SM00355">
    <property type="entry name" value="ZnF_C2H2"/>
    <property type="match status" value="3"/>
</dbReference>
<name>A0A9P1I4Q0_9PELO</name>
<feature type="domain" description="DZF" evidence="2">
    <location>
        <begin position="441"/>
        <end position="810"/>
    </location>
</feature>
<dbReference type="SMART" id="SM00572">
    <property type="entry name" value="DZF"/>
    <property type="match status" value="1"/>
</dbReference>
<dbReference type="Gene3D" id="3.30.160.60">
    <property type="entry name" value="Classic Zinc Finger"/>
    <property type="match status" value="2"/>
</dbReference>
<comment type="caution">
    <text evidence="3">The sequence shown here is derived from an EMBL/GenBank/DDBJ whole genome shotgun (WGS) entry which is preliminary data.</text>
</comment>
<dbReference type="PROSITE" id="PS00028">
    <property type="entry name" value="ZINC_FINGER_C2H2_1"/>
    <property type="match status" value="2"/>
</dbReference>
<sequence>MYSYQGAYGGYVNPPQYQSTNAAATASLYQQHQQQTAAAASIYGTGAATTAPATNVYQSFPYSAAAAAGVANQQSRLTTDAYNTQYGGYPSNSSTQHYYGTTGGVKNVSTFGAAAAAAAQTPSYSTYDAAVYAAASTYIANKKSTTTSTATTNPYAWMNSSNSVNNKPYWSNKRKYDGSERDSTMHYCEICKISCAGTGTYKEHLEGKQHKRKESLQKGDQPITLARNKVSYRCDLCNVTCAGHDTYLSHIRGKQHMKAVALCRKMGKVVPEDVPTIISKNSSGEIQEVKAKSKWHQQQLPGTNKVIGINTINFVGGSRLNTTGRLEEKKKEVLSAVGSVGISVKEPVIEVDDERLQAMIVADDIKPIGEEHVKAERDPTGKLINYLCTICDCKFSDPNAKDVHLKGRRHRLSYQKKVDPSFRVDTKQPSKKSRENNKEAKTNVQRGPWFGGVTAEGQRLNVLDERHFEEKHGLLHPGEEYVFKLEKFILETEKVLKSVSEDVETNRVLFEQTKNIDEGEIESEENKPTNTRILQGVMRVGLYAKNIFIKGDDLIELVVVSTPIPTTELVQYIKQSFGTHTQLLSIENDEASDASLIIKHPEIENVRIRVFLTSPTLREIADDSEIACADHKSCLTALSYLRRAKWFAARCLPLKSCQPVLRVFRELRKRSAVWGYLNDHTIELLVEKILSSYPCPLSPADGFKTILEAISVGLVCTGILYDPCEKEQINIFDSMSEEQKLEVTSTAQTALRLIAFNQMYQVLSMTRLSDIRPSLMRKRQNDDQNGNNEDNNKKEKIEDEEEEEEMEKDENEENKEEEMAEN</sequence>
<dbReference type="Gene3D" id="3.30.460.10">
    <property type="entry name" value="Beta Polymerase, domain 2"/>
    <property type="match status" value="1"/>
</dbReference>
<accession>A0A9P1I4Q0</accession>
<feature type="region of interest" description="Disordered" evidence="1">
    <location>
        <begin position="418"/>
        <end position="448"/>
    </location>
</feature>
<dbReference type="AlphaFoldDB" id="A0A9P1I4Q0"/>
<dbReference type="Proteomes" id="UP001152747">
    <property type="component" value="Unassembled WGS sequence"/>
</dbReference>
<dbReference type="FunFam" id="1.10.1410.40:FF:000001">
    <property type="entry name" value="interleukin enhancer-binding factor 3 isoform X1"/>
    <property type="match status" value="1"/>
</dbReference>
<feature type="compositionally biased region" description="Basic and acidic residues" evidence="1">
    <location>
        <begin position="418"/>
        <end position="441"/>
    </location>
</feature>
<dbReference type="InterPro" id="IPR043519">
    <property type="entry name" value="NT_sf"/>
</dbReference>
<dbReference type="InterPro" id="IPR036236">
    <property type="entry name" value="Znf_C2H2_sf"/>
</dbReference>
<dbReference type="PANTHER" id="PTHR45762:SF3">
    <property type="entry name" value="ZINC-FINGER PROTEIN AT 72D, ISOFORM B"/>
    <property type="match status" value="1"/>
</dbReference>
<dbReference type="Pfam" id="PF07528">
    <property type="entry name" value="DZF_N"/>
    <property type="match status" value="1"/>
</dbReference>
<dbReference type="PROSITE" id="PS51703">
    <property type="entry name" value="DZF"/>
    <property type="match status" value="1"/>
</dbReference>